<feature type="region of interest" description="Disordered" evidence="1">
    <location>
        <begin position="213"/>
        <end position="366"/>
    </location>
</feature>
<reference evidence="3" key="1">
    <citation type="submission" date="2025-08" db="UniProtKB">
        <authorList>
            <consortium name="RefSeq"/>
        </authorList>
    </citation>
    <scope>IDENTIFICATION</scope>
    <source>
        <tissue evidence="3">Whole larval tissue</tissue>
    </source>
</reference>
<feature type="compositionally biased region" description="Low complexity" evidence="1">
    <location>
        <begin position="456"/>
        <end position="476"/>
    </location>
</feature>
<dbReference type="GeneID" id="118274921"/>
<feature type="compositionally biased region" description="Basic and acidic residues" evidence="1">
    <location>
        <begin position="255"/>
        <end position="265"/>
    </location>
</feature>
<feature type="compositionally biased region" description="Pro residues" evidence="1">
    <location>
        <begin position="332"/>
        <end position="361"/>
    </location>
</feature>
<dbReference type="RefSeq" id="XP_050552979.1">
    <property type="nucleotide sequence ID" value="XM_050697022.1"/>
</dbReference>
<evidence type="ECO:0000313" key="3">
    <source>
        <dbReference type="RefSeq" id="XP_050552979.1"/>
    </source>
</evidence>
<accession>A0A9R0EVV2</accession>
<feature type="region of interest" description="Disordered" evidence="1">
    <location>
        <begin position="593"/>
        <end position="668"/>
    </location>
</feature>
<evidence type="ECO:0000256" key="1">
    <source>
        <dbReference type="SAM" id="MobiDB-lite"/>
    </source>
</evidence>
<feature type="compositionally biased region" description="Polar residues" evidence="1">
    <location>
        <begin position="227"/>
        <end position="240"/>
    </location>
</feature>
<dbReference type="Proteomes" id="UP000829999">
    <property type="component" value="Chromosome 11"/>
</dbReference>
<feature type="region of interest" description="Disordered" evidence="1">
    <location>
        <begin position="455"/>
        <end position="535"/>
    </location>
</feature>
<protein>
    <submittedName>
        <fullName evidence="3">Uncharacterized protein LOC118274921 isoform X5</fullName>
    </submittedName>
</protein>
<dbReference type="AlphaFoldDB" id="A0A9R0EVV2"/>
<feature type="compositionally biased region" description="Basic and acidic residues" evidence="1">
    <location>
        <begin position="213"/>
        <end position="222"/>
    </location>
</feature>
<proteinExistence type="predicted"/>
<name>A0A9R0EVV2_SPOFR</name>
<keyword evidence="2" id="KW-1185">Reference proteome</keyword>
<evidence type="ECO:0000313" key="2">
    <source>
        <dbReference type="Proteomes" id="UP000829999"/>
    </source>
</evidence>
<gene>
    <name evidence="3" type="primary">LOC118274921</name>
</gene>
<sequence>MYQIIAGNALITKMNYEAERAMNQKRLRMEGEPGHGVVQGNGLPLNYIDNGHQIPYQPYAGAYNTHYPPPEAFSPYGPPPPGGYAPQNLSYAPPAHQNYPHHQSFPPQQPPQAQLHMPQSHMVQGYGDVGVHKPAWPPQPHLLPPLDTQKPLDVKQLKSEIKLEPTDAQKRPHPENEMLARQREYNVHIPSTLGGDLDQPKIKIKTDIFKPDDLAHRQDKPIDVGQKSLSLDGSQKPTDLQNKDDGHPIIGVENKSMDKPTESCKAEGAAEGGAGDSQRAAEPTTLSDKSEEDRKPFSSPELPKSGAIPGKVPTPGSEPKKRGRPKGSTNKPKPPGAAPRAPAPAAPRAPPPRPLPQPPRPRATGYQYAIRPFRKDFSGIQFRRRWSDDCLDSSHIPNEVYFGDVPVSMEVLFNYYDANAEREKLATQAAQIAAQKAAAAKLAAAKLQARGLMPASTEVTTVDSSSSDDSSGSSGSDSEESDERGPGRPKGSKNSPRAPGTPSAGGTGSTPSTPGTGRRGRPPVPPELRQPGITDMKKFCKAAGIRFDYKKLVEGCTKNKERVQKMLDLLTAAGLEGKPTLEKCQALKKAKIEKKEQEKQAKKEAKVKHKEVVSEKEGGVSRRMTRGATGVKPRQRIVISSDEEDDTPAARRTLSKLRSSLNDDSDSD</sequence>
<organism evidence="2 3">
    <name type="scientific">Spodoptera frugiperda</name>
    <name type="common">Fall armyworm</name>
    <dbReference type="NCBI Taxonomy" id="7108"/>
    <lineage>
        <taxon>Eukaryota</taxon>
        <taxon>Metazoa</taxon>
        <taxon>Ecdysozoa</taxon>
        <taxon>Arthropoda</taxon>
        <taxon>Hexapoda</taxon>
        <taxon>Insecta</taxon>
        <taxon>Pterygota</taxon>
        <taxon>Neoptera</taxon>
        <taxon>Endopterygota</taxon>
        <taxon>Lepidoptera</taxon>
        <taxon>Glossata</taxon>
        <taxon>Ditrysia</taxon>
        <taxon>Noctuoidea</taxon>
        <taxon>Noctuidae</taxon>
        <taxon>Amphipyrinae</taxon>
        <taxon>Spodoptera</taxon>
    </lineage>
</organism>
<feature type="compositionally biased region" description="Basic and acidic residues" evidence="1">
    <location>
        <begin position="593"/>
        <end position="620"/>
    </location>
</feature>